<evidence type="ECO:0000256" key="9">
    <source>
        <dbReference type="SAM" id="Phobius"/>
    </source>
</evidence>
<gene>
    <name evidence="10" type="primary">PmlGA01_140054000</name>
    <name evidence="10" type="ORF">PMLGA01_140054000</name>
</gene>
<keyword evidence="3 9" id="KW-0812">Transmembrane</keyword>
<dbReference type="GO" id="GO:0031902">
    <property type="term" value="C:late endosome membrane"/>
    <property type="evidence" value="ECO:0007669"/>
    <property type="project" value="TreeGrafter"/>
</dbReference>
<evidence type="ECO:0000256" key="3">
    <source>
        <dbReference type="ARBA" id="ARBA00022692"/>
    </source>
</evidence>
<evidence type="ECO:0000256" key="7">
    <source>
        <dbReference type="SAM" id="Coils"/>
    </source>
</evidence>
<evidence type="ECO:0000256" key="4">
    <source>
        <dbReference type="ARBA" id="ARBA00022927"/>
    </source>
</evidence>
<dbReference type="EMBL" id="LT594502">
    <property type="protein sequence ID" value="SBT81040.1"/>
    <property type="molecule type" value="Genomic_DNA"/>
</dbReference>
<keyword evidence="7" id="KW-0175">Coiled coil</keyword>
<evidence type="ECO:0000313" key="11">
    <source>
        <dbReference type="Proteomes" id="UP000219799"/>
    </source>
</evidence>
<feature type="compositionally biased region" description="Polar residues" evidence="8">
    <location>
        <begin position="250"/>
        <end position="268"/>
    </location>
</feature>
<evidence type="ECO:0000256" key="8">
    <source>
        <dbReference type="SAM" id="MobiDB-lite"/>
    </source>
</evidence>
<dbReference type="GO" id="GO:0005789">
    <property type="term" value="C:endoplasmic reticulum membrane"/>
    <property type="evidence" value="ECO:0007669"/>
    <property type="project" value="TreeGrafter"/>
</dbReference>
<dbReference type="GO" id="GO:0005794">
    <property type="term" value="C:Golgi apparatus"/>
    <property type="evidence" value="ECO:0007669"/>
    <property type="project" value="TreeGrafter"/>
</dbReference>
<keyword evidence="4" id="KW-0653">Protein transport</keyword>
<sequence length="442" mass="50993">MSDALYNDYKNNCYEYMKTVSYTEKIIKDNNSDQNKLLNIYEKAINSAENMFKRMQLEVETNTMITNKYDELNDIQKEITEYKVKLKKFKEEFFERDKINIEMTNNYDDRILLLSDVDILEKGDVYINQSKILMSNTEYISNDVMNNLNKQREYIKKNLSNISFISDKLNDAKKIMKNLKNKDLFNKYRLYIIFIFIILTFSLITCIKYNRYIKSTQRSTVQPEGKPTTHFIGSRNELKIFNDKKGDSEGNISSVSNASEMQNVSNGRSMENVNNVSGVENVSSVSGMENESNESNESNAKNEFYQMHTMDETNSIVYDFVEKKDPQKHNKGENAIDTLSSSDKNSIDHELLFESNKGEEKYVSNNIHMNANNRGGNSHPLSHINNSNGVEENQPSDHINHREVGGGEGTILSSTVQGYKNEKGEGLYLDSKEKQKQVNKPK</sequence>
<protein>
    <submittedName>
        <fullName evidence="10">Vesicle transport v-SNARE protein VTI1, putative</fullName>
    </submittedName>
</protein>
<name>A0A1C3L3A8_PLAMA</name>
<dbReference type="PANTHER" id="PTHR21230">
    <property type="entry name" value="VESICLE TRANSPORT V-SNARE PROTEIN VTI1-RELATED"/>
    <property type="match status" value="1"/>
</dbReference>
<dbReference type="GO" id="GO:0015031">
    <property type="term" value="P:protein transport"/>
    <property type="evidence" value="ECO:0007669"/>
    <property type="project" value="UniProtKB-KW"/>
</dbReference>
<evidence type="ECO:0000256" key="5">
    <source>
        <dbReference type="ARBA" id="ARBA00022989"/>
    </source>
</evidence>
<dbReference type="PANTHER" id="PTHR21230:SF1">
    <property type="entry name" value="GOLGI SNAP RECEPTOR COMPLEX MEMBER 2"/>
    <property type="match status" value="1"/>
</dbReference>
<evidence type="ECO:0000256" key="2">
    <source>
        <dbReference type="ARBA" id="ARBA00022448"/>
    </source>
</evidence>
<dbReference type="GO" id="GO:0006906">
    <property type="term" value="P:vesicle fusion"/>
    <property type="evidence" value="ECO:0007669"/>
    <property type="project" value="TreeGrafter"/>
</dbReference>
<accession>A0A1C3L3A8</accession>
<dbReference type="GO" id="GO:0005484">
    <property type="term" value="F:SNAP receptor activity"/>
    <property type="evidence" value="ECO:0007669"/>
    <property type="project" value="TreeGrafter"/>
</dbReference>
<feature type="region of interest" description="Disordered" evidence="8">
    <location>
        <begin position="385"/>
        <end position="442"/>
    </location>
</feature>
<dbReference type="Gene3D" id="1.20.5.110">
    <property type="match status" value="1"/>
</dbReference>
<feature type="compositionally biased region" description="Basic and acidic residues" evidence="8">
    <location>
        <begin position="420"/>
        <end position="436"/>
    </location>
</feature>
<dbReference type="SUPFAM" id="SSF58038">
    <property type="entry name" value="SNARE fusion complex"/>
    <property type="match status" value="1"/>
</dbReference>
<keyword evidence="5 9" id="KW-1133">Transmembrane helix</keyword>
<dbReference type="Proteomes" id="UP000219799">
    <property type="component" value="Chromosome 14"/>
</dbReference>
<dbReference type="GO" id="GO:0031201">
    <property type="term" value="C:SNARE complex"/>
    <property type="evidence" value="ECO:0007669"/>
    <property type="project" value="TreeGrafter"/>
</dbReference>
<evidence type="ECO:0000256" key="1">
    <source>
        <dbReference type="ARBA" id="ARBA00004211"/>
    </source>
</evidence>
<feature type="compositionally biased region" description="Polar residues" evidence="8">
    <location>
        <begin position="385"/>
        <end position="397"/>
    </location>
</feature>
<dbReference type="AlphaFoldDB" id="A0A1C3L3A8"/>
<feature type="transmembrane region" description="Helical" evidence="9">
    <location>
        <begin position="188"/>
        <end position="209"/>
    </location>
</feature>
<evidence type="ECO:0000256" key="6">
    <source>
        <dbReference type="ARBA" id="ARBA00023136"/>
    </source>
</evidence>
<dbReference type="VEuPathDB" id="PlasmoDB:PmUG01_14070200"/>
<reference evidence="10 11" key="1">
    <citation type="submission" date="2016-06" db="EMBL/GenBank/DDBJ databases">
        <authorList>
            <consortium name="Pathogen Informatics"/>
        </authorList>
    </citation>
    <scope>NUCLEOTIDE SEQUENCE [LARGE SCALE GENOMIC DNA]</scope>
    <source>
        <strain evidence="10">PmlGA01</strain>
    </source>
</reference>
<keyword evidence="2" id="KW-0813">Transport</keyword>
<feature type="region of interest" description="Disordered" evidence="8">
    <location>
        <begin position="243"/>
        <end position="276"/>
    </location>
</feature>
<organism evidence="10 11">
    <name type="scientific">Plasmodium malariae</name>
    <dbReference type="NCBI Taxonomy" id="5858"/>
    <lineage>
        <taxon>Eukaryota</taxon>
        <taxon>Sar</taxon>
        <taxon>Alveolata</taxon>
        <taxon>Apicomplexa</taxon>
        <taxon>Aconoidasida</taxon>
        <taxon>Haemosporida</taxon>
        <taxon>Plasmodiidae</taxon>
        <taxon>Plasmodium</taxon>
        <taxon>Plasmodium (Plasmodium)</taxon>
    </lineage>
</organism>
<evidence type="ECO:0000313" key="10">
    <source>
        <dbReference type="EMBL" id="SBT81040.1"/>
    </source>
</evidence>
<keyword evidence="6 9" id="KW-0472">Membrane</keyword>
<comment type="subcellular location">
    <subcellularLocation>
        <location evidence="1">Membrane</location>
        <topology evidence="1">Single-pass type IV membrane protein</topology>
    </subcellularLocation>
</comment>
<dbReference type="GO" id="GO:0012507">
    <property type="term" value="C:ER to Golgi transport vesicle membrane"/>
    <property type="evidence" value="ECO:0007669"/>
    <property type="project" value="TreeGrafter"/>
</dbReference>
<proteinExistence type="predicted"/>
<feature type="coiled-coil region" evidence="7">
    <location>
        <begin position="38"/>
        <end position="92"/>
    </location>
</feature>
<dbReference type="GO" id="GO:0000149">
    <property type="term" value="F:SNARE binding"/>
    <property type="evidence" value="ECO:0007669"/>
    <property type="project" value="TreeGrafter"/>
</dbReference>